<dbReference type="PANTHER" id="PTHR23506">
    <property type="entry name" value="GH10249P"/>
    <property type="match status" value="1"/>
</dbReference>
<feature type="transmembrane region" description="Helical" evidence="7">
    <location>
        <begin position="175"/>
        <end position="197"/>
    </location>
</feature>
<organism evidence="9 10">
    <name type="scientific">Penicillium hetheringtonii</name>
    <dbReference type="NCBI Taxonomy" id="911720"/>
    <lineage>
        <taxon>Eukaryota</taxon>
        <taxon>Fungi</taxon>
        <taxon>Dikarya</taxon>
        <taxon>Ascomycota</taxon>
        <taxon>Pezizomycotina</taxon>
        <taxon>Eurotiomycetes</taxon>
        <taxon>Eurotiomycetidae</taxon>
        <taxon>Eurotiales</taxon>
        <taxon>Aspergillaceae</taxon>
        <taxon>Penicillium</taxon>
    </lineage>
</organism>
<keyword evidence="6 7" id="KW-0472">Membrane</keyword>
<evidence type="ECO:0000256" key="4">
    <source>
        <dbReference type="ARBA" id="ARBA00022692"/>
    </source>
</evidence>
<sequence length="422" mass="45257">MSSQGGHRWRSSQTLRSIGIIGALFLNTFEYSFIVPIINEIFECRLHIDPSKTQANVSGILAIHGLTALFSAPIIGHFADQTAKKKLALLVSVSGYIPGTLLIAWSPALWAVYIGRVIQALSGTGVWIVGFAALTQLANASKLGSLMGVTMSFITGGIIIGPLAGGTFLSLLGYWPAWIVTLAMISLDVLILCAMILPNETTHDEESEPLLAESHSQNDEVSDWIFYRTILTDSRALVCLAVAFVLSLIMSSFDTTLPLHVRDAFSFGAMTIGQMFALLQLPALLLNPLAGKLRDKVGLRWPTVMGFALLTPLLLLLGSPGFFDWASPNAAGKLIFMISLALIGAATSLIVSVAPIGLTEILAEYEAENPYIFGAKGGASKIFSTEESAWTGGLLVGPLLSGFLNETIGYFWMNLFLGKAFP</sequence>
<evidence type="ECO:0000313" key="9">
    <source>
        <dbReference type="EMBL" id="KAJ5572587.1"/>
    </source>
</evidence>
<dbReference type="InterPro" id="IPR020846">
    <property type="entry name" value="MFS_dom"/>
</dbReference>
<dbReference type="PROSITE" id="PS50850">
    <property type="entry name" value="MFS"/>
    <property type="match status" value="1"/>
</dbReference>
<feature type="transmembrane region" description="Helical" evidence="7">
    <location>
        <begin position="298"/>
        <end position="322"/>
    </location>
</feature>
<dbReference type="Gene3D" id="1.20.1250.20">
    <property type="entry name" value="MFS general substrate transporter like domains"/>
    <property type="match status" value="2"/>
</dbReference>
<dbReference type="PRINTS" id="PR01035">
    <property type="entry name" value="TCRTETA"/>
</dbReference>
<feature type="transmembrane region" description="Helical" evidence="7">
    <location>
        <begin position="334"/>
        <end position="358"/>
    </location>
</feature>
<feature type="transmembrane region" description="Helical" evidence="7">
    <location>
        <begin position="58"/>
        <end position="75"/>
    </location>
</feature>
<dbReference type="Proteomes" id="UP001216150">
    <property type="component" value="Unassembled WGS sequence"/>
</dbReference>
<dbReference type="Pfam" id="PF07690">
    <property type="entry name" value="MFS_1"/>
    <property type="match status" value="1"/>
</dbReference>
<proteinExistence type="inferred from homology"/>
<feature type="transmembrane region" description="Helical" evidence="7">
    <location>
        <begin position="87"/>
        <end position="105"/>
    </location>
</feature>
<feature type="transmembrane region" description="Helical" evidence="7">
    <location>
        <begin position="111"/>
        <end position="134"/>
    </location>
</feature>
<comment type="subcellular location">
    <subcellularLocation>
        <location evidence="1">Membrane</location>
        <topology evidence="1">Multi-pass membrane protein</topology>
    </subcellularLocation>
</comment>
<name>A0AAD6GLJ6_9EURO</name>
<dbReference type="AlphaFoldDB" id="A0AAD6GLJ6"/>
<dbReference type="InterPro" id="IPR050930">
    <property type="entry name" value="MFS_Vesicular_Transporter"/>
</dbReference>
<feature type="transmembrane region" description="Helical" evidence="7">
    <location>
        <begin position="146"/>
        <end position="169"/>
    </location>
</feature>
<dbReference type="SUPFAM" id="SSF103473">
    <property type="entry name" value="MFS general substrate transporter"/>
    <property type="match status" value="1"/>
</dbReference>
<evidence type="ECO:0000259" key="8">
    <source>
        <dbReference type="PROSITE" id="PS50850"/>
    </source>
</evidence>
<feature type="domain" description="Major facilitator superfamily (MFS) profile" evidence="8">
    <location>
        <begin position="16"/>
        <end position="422"/>
    </location>
</feature>
<dbReference type="GO" id="GO:0022857">
    <property type="term" value="F:transmembrane transporter activity"/>
    <property type="evidence" value="ECO:0007669"/>
    <property type="project" value="InterPro"/>
</dbReference>
<keyword evidence="5 7" id="KW-1133">Transmembrane helix</keyword>
<feature type="transmembrane region" description="Helical" evidence="7">
    <location>
        <begin position="20"/>
        <end position="38"/>
    </location>
</feature>
<accession>A0AAD6GLJ6</accession>
<protein>
    <recommendedName>
        <fullName evidence="8">Major facilitator superfamily (MFS) profile domain-containing protein</fullName>
    </recommendedName>
</protein>
<comment type="caution">
    <text evidence="9">The sequence shown here is derived from an EMBL/GenBank/DDBJ whole genome shotgun (WGS) entry which is preliminary data.</text>
</comment>
<dbReference type="GO" id="GO:0016020">
    <property type="term" value="C:membrane"/>
    <property type="evidence" value="ECO:0007669"/>
    <property type="project" value="UniProtKB-SubCell"/>
</dbReference>
<keyword evidence="10" id="KW-1185">Reference proteome</keyword>
<feature type="transmembrane region" description="Helical" evidence="7">
    <location>
        <begin position="236"/>
        <end position="253"/>
    </location>
</feature>
<evidence type="ECO:0000256" key="5">
    <source>
        <dbReference type="ARBA" id="ARBA00022989"/>
    </source>
</evidence>
<evidence type="ECO:0000313" key="10">
    <source>
        <dbReference type="Proteomes" id="UP001216150"/>
    </source>
</evidence>
<evidence type="ECO:0000256" key="1">
    <source>
        <dbReference type="ARBA" id="ARBA00004141"/>
    </source>
</evidence>
<dbReference type="PANTHER" id="PTHR23506:SF35">
    <property type="entry name" value="MAJOR FACILITATOR SUPERFAMILY (MFS) PROFILE DOMAIN-CONTAINING PROTEIN-RELATED"/>
    <property type="match status" value="1"/>
</dbReference>
<dbReference type="InterPro" id="IPR011701">
    <property type="entry name" value="MFS"/>
</dbReference>
<evidence type="ECO:0000256" key="2">
    <source>
        <dbReference type="ARBA" id="ARBA00006829"/>
    </source>
</evidence>
<keyword evidence="4 7" id="KW-0812">Transmembrane</keyword>
<dbReference type="EMBL" id="JAQJAC010000009">
    <property type="protein sequence ID" value="KAJ5572587.1"/>
    <property type="molecule type" value="Genomic_DNA"/>
</dbReference>
<dbReference type="InterPro" id="IPR001958">
    <property type="entry name" value="Tet-R_TetA/multi-R_MdtG-like"/>
</dbReference>
<gene>
    <name evidence="9" type="ORF">N7450_009571</name>
</gene>
<keyword evidence="3" id="KW-0813">Transport</keyword>
<evidence type="ECO:0000256" key="6">
    <source>
        <dbReference type="ARBA" id="ARBA00023136"/>
    </source>
</evidence>
<reference evidence="9 10" key="1">
    <citation type="journal article" date="2023" name="IMA Fungus">
        <title>Comparative genomic study of the Penicillium genus elucidates a diverse pangenome and 15 lateral gene transfer events.</title>
        <authorList>
            <person name="Petersen C."/>
            <person name="Sorensen T."/>
            <person name="Nielsen M.R."/>
            <person name="Sondergaard T.E."/>
            <person name="Sorensen J.L."/>
            <person name="Fitzpatrick D.A."/>
            <person name="Frisvad J.C."/>
            <person name="Nielsen K.L."/>
        </authorList>
    </citation>
    <scope>NUCLEOTIDE SEQUENCE [LARGE SCALE GENOMIC DNA]</scope>
    <source>
        <strain evidence="9 10">IBT 29057</strain>
    </source>
</reference>
<feature type="transmembrane region" description="Helical" evidence="7">
    <location>
        <begin position="265"/>
        <end position="286"/>
    </location>
</feature>
<dbReference type="InterPro" id="IPR036259">
    <property type="entry name" value="MFS_trans_sf"/>
</dbReference>
<evidence type="ECO:0000256" key="7">
    <source>
        <dbReference type="SAM" id="Phobius"/>
    </source>
</evidence>
<comment type="similarity">
    <text evidence="2">Belongs to the major facilitator superfamily. Vesicular transporter family.</text>
</comment>
<evidence type="ECO:0000256" key="3">
    <source>
        <dbReference type="ARBA" id="ARBA00022448"/>
    </source>
</evidence>